<protein>
    <submittedName>
        <fullName evidence="1">Uncharacterized protein</fullName>
    </submittedName>
</protein>
<dbReference type="EMBL" id="JACAZI010000002">
    <property type="protein sequence ID" value="KAF7369642.1"/>
    <property type="molecule type" value="Genomic_DNA"/>
</dbReference>
<comment type="caution">
    <text evidence="1">The sequence shown here is derived from an EMBL/GenBank/DDBJ whole genome shotgun (WGS) entry which is preliminary data.</text>
</comment>
<keyword evidence="2" id="KW-1185">Reference proteome</keyword>
<dbReference type="AlphaFoldDB" id="A0A8H7DE49"/>
<gene>
    <name evidence="1" type="ORF">MVEN_00295200</name>
</gene>
<organism evidence="1 2">
    <name type="scientific">Mycena venus</name>
    <dbReference type="NCBI Taxonomy" id="2733690"/>
    <lineage>
        <taxon>Eukaryota</taxon>
        <taxon>Fungi</taxon>
        <taxon>Dikarya</taxon>
        <taxon>Basidiomycota</taxon>
        <taxon>Agaricomycotina</taxon>
        <taxon>Agaricomycetes</taxon>
        <taxon>Agaricomycetidae</taxon>
        <taxon>Agaricales</taxon>
        <taxon>Marasmiineae</taxon>
        <taxon>Mycenaceae</taxon>
        <taxon>Mycena</taxon>
    </lineage>
</organism>
<dbReference type="OrthoDB" id="3145912at2759"/>
<reference evidence="1" key="1">
    <citation type="submission" date="2020-05" db="EMBL/GenBank/DDBJ databases">
        <title>Mycena genomes resolve the evolution of fungal bioluminescence.</title>
        <authorList>
            <person name="Tsai I.J."/>
        </authorList>
    </citation>
    <scope>NUCLEOTIDE SEQUENCE</scope>
    <source>
        <strain evidence="1">CCC161011</strain>
    </source>
</reference>
<sequence length="294" mass="33107">MFNTVSSPADHIVTEPRLPPELERSIFEIAALLRPTDIPVLLRVAWRVKHWIEPLLYRVIFLPTSERVDFPVIPVDILLTKISTRSGSFIGSSVLHIFLELEGVHPASVVDIILTACPCITNLFVLEEFTPQYLPTLNRLECLLRLTIDPLPLFPPSVVDFGAPLFRRLTHLELIDGSRDLPSDITLMPNLTHIAFNINSGIAALHVRIQANTQLRCIAFLHRSGVAEISPISEDARFLCIQQTNFRADWLHGATIGVDYWELADAFIAAKQAGKIDRSQYCISDTDRDPSWWA</sequence>
<name>A0A8H7DE49_9AGAR</name>
<evidence type="ECO:0000313" key="2">
    <source>
        <dbReference type="Proteomes" id="UP000620124"/>
    </source>
</evidence>
<evidence type="ECO:0000313" key="1">
    <source>
        <dbReference type="EMBL" id="KAF7369642.1"/>
    </source>
</evidence>
<proteinExistence type="predicted"/>
<dbReference type="Proteomes" id="UP000620124">
    <property type="component" value="Unassembled WGS sequence"/>
</dbReference>
<accession>A0A8H7DE49</accession>